<keyword evidence="1" id="KW-0805">Transcription regulation</keyword>
<dbReference type="AlphaFoldDB" id="A0A927F2M5"/>
<reference evidence="4" key="1">
    <citation type="submission" date="2020-09" db="EMBL/GenBank/DDBJ databases">
        <title>Secondary metabolite and genome analysis of marine Streptomyces chumphonensis KK1-2T.</title>
        <authorList>
            <person name="Phongsopitanun W."/>
            <person name="Kanchanasin P."/>
            <person name="Pittayakhajonwut P."/>
            <person name="Suwanborirux K."/>
            <person name="Tanasupawat S."/>
        </authorList>
    </citation>
    <scope>NUCLEOTIDE SEQUENCE</scope>
    <source>
        <strain evidence="4">KK1-2</strain>
    </source>
</reference>
<evidence type="ECO:0000256" key="2">
    <source>
        <dbReference type="ARBA" id="ARBA00023163"/>
    </source>
</evidence>
<accession>A0A927F2M5</accession>
<dbReference type="Proteomes" id="UP000632289">
    <property type="component" value="Unassembled WGS sequence"/>
</dbReference>
<name>A0A927F2M5_9ACTN</name>
<comment type="caution">
    <text evidence="4">The sequence shown here is derived from an EMBL/GenBank/DDBJ whole genome shotgun (WGS) entry which is preliminary data.</text>
</comment>
<proteinExistence type="predicted"/>
<feature type="compositionally biased region" description="Low complexity" evidence="3">
    <location>
        <begin position="64"/>
        <end position="74"/>
    </location>
</feature>
<keyword evidence="5" id="KW-1185">Reference proteome</keyword>
<dbReference type="InterPro" id="IPR034660">
    <property type="entry name" value="DinB/YfiT-like"/>
</dbReference>
<evidence type="ECO:0000313" key="5">
    <source>
        <dbReference type="Proteomes" id="UP000632289"/>
    </source>
</evidence>
<dbReference type="Gene3D" id="1.10.10.1320">
    <property type="entry name" value="Anti-sigma factor, zinc-finger domain"/>
    <property type="match status" value="1"/>
</dbReference>
<feature type="region of interest" description="Disordered" evidence="3">
    <location>
        <begin position="1"/>
        <end position="74"/>
    </location>
</feature>
<protein>
    <submittedName>
        <fullName evidence="4">MDMPI N domain containing protein</fullName>
    </submittedName>
</protein>
<evidence type="ECO:0000313" key="4">
    <source>
        <dbReference type="EMBL" id="MBD3933247.1"/>
    </source>
</evidence>
<evidence type="ECO:0000256" key="3">
    <source>
        <dbReference type="SAM" id="MobiDB-lite"/>
    </source>
</evidence>
<dbReference type="SUPFAM" id="SSF109854">
    <property type="entry name" value="DinB/YfiT-like putative metalloenzymes"/>
    <property type="match status" value="1"/>
</dbReference>
<feature type="non-terminal residue" evidence="4">
    <location>
        <position position="428"/>
    </location>
</feature>
<gene>
    <name evidence="4" type="ORF">IF129_17025</name>
</gene>
<organism evidence="4 5">
    <name type="scientific">Streptomyces chumphonensis</name>
    <dbReference type="NCBI Taxonomy" id="1214925"/>
    <lineage>
        <taxon>Bacteria</taxon>
        <taxon>Bacillati</taxon>
        <taxon>Actinomycetota</taxon>
        <taxon>Actinomycetes</taxon>
        <taxon>Kitasatosporales</taxon>
        <taxon>Streptomycetaceae</taxon>
        <taxon>Streptomyces</taxon>
    </lineage>
</organism>
<evidence type="ECO:0000256" key="1">
    <source>
        <dbReference type="ARBA" id="ARBA00023015"/>
    </source>
</evidence>
<sequence>MPGPDGLPGDGREEPPRIPPPRAAADDHGPGPAVPAPRDGTAEGVARAVPEPTGPPAPDKTAPEEAAPGKAAAGKAAAGYDHSTLKSLLGAWALSACPQHETAAVEAHLTDCAACAEEALRLRDAVGLLHHEENLDLDPLLRTHVLAGCLDRRPARIPVPVWAAPYDAETARLDALLRDMGADEWGAEVPLRWFDGERRRSRTATVGQVIGHLTAVDGLLATALGLPDPVPGAESDSATVRTEAYWHALAAGPQRAAHRPWRAQTHALVQAASFASGRADGVLVPGSHLPLPDAFLDRAFECWAHAADVAEAVAYPHGRPAAGHLHLLVDFAARTLPQVLAARRRAGLAAPVRRLTEAGTAGRSLHLEIEGAGGGHWYIPLDSPGALGTKESAVAHVALDGLEFCQLAAGRVSPRDAAAGAEGDTEAV</sequence>
<dbReference type="EMBL" id="JACXYU010000009">
    <property type="protein sequence ID" value="MBD3933247.1"/>
    <property type="molecule type" value="Genomic_DNA"/>
</dbReference>
<keyword evidence="2" id="KW-0804">Transcription</keyword>
<dbReference type="InterPro" id="IPR041916">
    <property type="entry name" value="Anti_sigma_zinc_sf"/>
</dbReference>